<dbReference type="EMBL" id="JASPKZ010009810">
    <property type="protein sequence ID" value="KAJ9576028.1"/>
    <property type="molecule type" value="Genomic_DNA"/>
</dbReference>
<dbReference type="PANTHER" id="PTHR12242:SF49">
    <property type="entry name" value="HEADBUTT, ISOFORM E"/>
    <property type="match status" value="1"/>
</dbReference>
<proteinExistence type="predicted"/>
<dbReference type="Proteomes" id="UP001233999">
    <property type="component" value="Unassembled WGS sequence"/>
</dbReference>
<feature type="transmembrane region" description="Helical" evidence="1">
    <location>
        <begin position="50"/>
        <end position="71"/>
    </location>
</feature>
<dbReference type="InterPro" id="IPR049352">
    <property type="entry name" value="Rost"/>
</dbReference>
<name>A0AAD8E3L4_DIPPU</name>
<keyword evidence="1" id="KW-0812">Transmembrane</keyword>
<evidence type="ECO:0000313" key="2">
    <source>
        <dbReference type="EMBL" id="KAJ9576028.1"/>
    </source>
</evidence>
<keyword evidence="1" id="KW-0472">Membrane</keyword>
<feature type="transmembrane region" description="Helical" evidence="1">
    <location>
        <begin position="133"/>
        <end position="154"/>
    </location>
</feature>
<feature type="transmembrane region" description="Helical" evidence="1">
    <location>
        <begin position="191"/>
        <end position="214"/>
    </location>
</feature>
<comment type="caution">
    <text evidence="2">The sequence shown here is derived from an EMBL/GenBank/DDBJ whole genome shotgun (WGS) entry which is preliminary data.</text>
</comment>
<sequence>TSFTEKKLTMLKATWAKEINRRALGFSYDRPQQFVRSQWQRAEGVSIVYLVYRWMFAVFFFTVLIYSIYRISLDPSDKYPLAKWPIYLTHWGYTMCTVQAILAAGLVTQRYIKERATGFIEDHAHMPRIYKTYWLLHSMAVVIAIGITGSYFVVDYNPAVHVITALNLLVHAFNSILMVLDIIIVSHPFRLLHFIYSFIFIIVYFVFTAIYYLLGGTGRGSAPSIYPALDWRKVDTTFPIATLGALSVILAHFCIWLVVLARKRLARAIKESKEEVKISKSSHNQVLPINETLP</sequence>
<organism evidence="2 3">
    <name type="scientific">Diploptera punctata</name>
    <name type="common">Pacific beetle cockroach</name>
    <dbReference type="NCBI Taxonomy" id="6984"/>
    <lineage>
        <taxon>Eukaryota</taxon>
        <taxon>Metazoa</taxon>
        <taxon>Ecdysozoa</taxon>
        <taxon>Arthropoda</taxon>
        <taxon>Hexapoda</taxon>
        <taxon>Insecta</taxon>
        <taxon>Pterygota</taxon>
        <taxon>Neoptera</taxon>
        <taxon>Polyneoptera</taxon>
        <taxon>Dictyoptera</taxon>
        <taxon>Blattodea</taxon>
        <taxon>Blaberoidea</taxon>
        <taxon>Blaberidae</taxon>
        <taxon>Diplopterinae</taxon>
        <taxon>Diploptera</taxon>
    </lineage>
</organism>
<keyword evidence="1" id="KW-1133">Transmembrane helix</keyword>
<dbReference type="GO" id="GO:0016020">
    <property type="term" value="C:membrane"/>
    <property type="evidence" value="ECO:0007669"/>
    <property type="project" value="TreeGrafter"/>
</dbReference>
<dbReference type="AlphaFoldDB" id="A0AAD8E3L4"/>
<evidence type="ECO:0000313" key="3">
    <source>
        <dbReference type="Proteomes" id="UP001233999"/>
    </source>
</evidence>
<accession>A0AAD8E3L4</accession>
<feature type="transmembrane region" description="Helical" evidence="1">
    <location>
        <begin position="160"/>
        <end position="184"/>
    </location>
</feature>
<feature type="non-terminal residue" evidence="2">
    <location>
        <position position="294"/>
    </location>
</feature>
<dbReference type="Pfam" id="PF21534">
    <property type="entry name" value="Rost"/>
    <property type="match status" value="1"/>
</dbReference>
<gene>
    <name evidence="2" type="ORF">L9F63_007128</name>
</gene>
<keyword evidence="3" id="KW-1185">Reference proteome</keyword>
<evidence type="ECO:0000256" key="1">
    <source>
        <dbReference type="SAM" id="Phobius"/>
    </source>
</evidence>
<reference evidence="2" key="2">
    <citation type="submission" date="2023-05" db="EMBL/GenBank/DDBJ databases">
        <authorList>
            <person name="Fouks B."/>
        </authorList>
    </citation>
    <scope>NUCLEOTIDE SEQUENCE</scope>
    <source>
        <strain evidence="2">Stay&amp;Tobe</strain>
        <tissue evidence="2">Testes</tissue>
    </source>
</reference>
<protein>
    <recommendedName>
        <fullName evidence="4">Protein rolling stone</fullName>
    </recommendedName>
</protein>
<feature type="transmembrane region" description="Helical" evidence="1">
    <location>
        <begin position="238"/>
        <end position="260"/>
    </location>
</feature>
<feature type="transmembrane region" description="Helical" evidence="1">
    <location>
        <begin position="91"/>
        <end position="112"/>
    </location>
</feature>
<reference evidence="2" key="1">
    <citation type="journal article" date="2023" name="IScience">
        <title>Live-bearing cockroach genome reveals convergent evolutionary mechanisms linked to viviparity in insects and beyond.</title>
        <authorList>
            <person name="Fouks B."/>
            <person name="Harrison M.C."/>
            <person name="Mikhailova A.A."/>
            <person name="Marchal E."/>
            <person name="English S."/>
            <person name="Carruthers M."/>
            <person name="Jennings E.C."/>
            <person name="Chiamaka E.L."/>
            <person name="Frigard R.A."/>
            <person name="Pippel M."/>
            <person name="Attardo G.M."/>
            <person name="Benoit J.B."/>
            <person name="Bornberg-Bauer E."/>
            <person name="Tobe S.S."/>
        </authorList>
    </citation>
    <scope>NUCLEOTIDE SEQUENCE</scope>
    <source>
        <strain evidence="2">Stay&amp;Tobe</strain>
    </source>
</reference>
<evidence type="ECO:0008006" key="4">
    <source>
        <dbReference type="Google" id="ProtNLM"/>
    </source>
</evidence>
<dbReference type="PANTHER" id="PTHR12242">
    <property type="entry name" value="OS02G0130600 PROTEIN-RELATED"/>
    <property type="match status" value="1"/>
</dbReference>